<comment type="caution">
    <text evidence="4">The sequence shown here is derived from an EMBL/GenBank/DDBJ whole genome shotgun (WGS) entry which is preliminary data.</text>
</comment>
<gene>
    <name evidence="4" type="ORF">LQV63_12710</name>
</gene>
<name>A0ABS8YGF2_9BACL</name>
<accession>A0ABS8YGF2</accession>
<reference evidence="4 5" key="1">
    <citation type="submission" date="2021-11" db="EMBL/GenBank/DDBJ databases">
        <title>Draft genome sequence of Paenibacillus profundus YoMME, a new Gram-positive bacteria with exoelectrogenic properties.</title>
        <authorList>
            <person name="Hubenova Y."/>
            <person name="Hubenova E."/>
            <person name="Manasiev Y."/>
            <person name="Peykov S."/>
            <person name="Mitov M."/>
        </authorList>
    </citation>
    <scope>NUCLEOTIDE SEQUENCE [LARGE SCALE GENOMIC DNA]</scope>
    <source>
        <strain evidence="4 5">YoMME</strain>
    </source>
</reference>
<comment type="pathway">
    <text evidence="2">Carbohydrate biosynthesis; dTDP-L-rhamnose biosynthesis.</text>
</comment>
<evidence type="ECO:0000313" key="5">
    <source>
        <dbReference type="Proteomes" id="UP001199916"/>
    </source>
</evidence>
<evidence type="ECO:0000256" key="1">
    <source>
        <dbReference type="ARBA" id="ARBA00010944"/>
    </source>
</evidence>
<dbReference type="SUPFAM" id="SSF51735">
    <property type="entry name" value="NAD(P)-binding Rossmann-fold domains"/>
    <property type="match status" value="1"/>
</dbReference>
<evidence type="ECO:0000259" key="3">
    <source>
        <dbReference type="Pfam" id="PF04321"/>
    </source>
</evidence>
<evidence type="ECO:0000256" key="2">
    <source>
        <dbReference type="RuleBase" id="RU364082"/>
    </source>
</evidence>
<dbReference type="CDD" id="cd05254">
    <property type="entry name" value="dTDP_HR_like_SDR_e"/>
    <property type="match status" value="1"/>
</dbReference>
<keyword evidence="2" id="KW-0521">NADP</keyword>
<organism evidence="4 5">
    <name type="scientific">Paenibacillus profundus</name>
    <dbReference type="NCBI Taxonomy" id="1173085"/>
    <lineage>
        <taxon>Bacteria</taxon>
        <taxon>Bacillati</taxon>
        <taxon>Bacillota</taxon>
        <taxon>Bacilli</taxon>
        <taxon>Bacillales</taxon>
        <taxon>Paenibacillaceae</taxon>
        <taxon>Paenibacillus</taxon>
    </lineage>
</organism>
<protein>
    <recommendedName>
        <fullName evidence="2">dTDP-4-dehydrorhamnose reductase</fullName>
        <ecNumber evidence="2">1.1.1.133</ecNumber>
    </recommendedName>
</protein>
<comment type="function">
    <text evidence="2">Catalyzes the reduction of dTDP-6-deoxy-L-lyxo-4-hexulose to yield dTDP-L-rhamnose.</text>
</comment>
<dbReference type="PANTHER" id="PTHR10491:SF4">
    <property type="entry name" value="METHIONINE ADENOSYLTRANSFERASE 2 SUBUNIT BETA"/>
    <property type="match status" value="1"/>
</dbReference>
<dbReference type="RefSeq" id="WP_233696975.1">
    <property type="nucleotide sequence ID" value="NZ_JAJNBZ010000008.1"/>
</dbReference>
<dbReference type="EMBL" id="JAJNBZ010000008">
    <property type="protein sequence ID" value="MCE5170172.1"/>
    <property type="molecule type" value="Genomic_DNA"/>
</dbReference>
<dbReference type="EC" id="1.1.1.133" evidence="2"/>
<dbReference type="PANTHER" id="PTHR10491">
    <property type="entry name" value="DTDP-4-DEHYDRORHAMNOSE REDUCTASE"/>
    <property type="match status" value="1"/>
</dbReference>
<dbReference type="Gene3D" id="3.40.50.720">
    <property type="entry name" value="NAD(P)-binding Rossmann-like Domain"/>
    <property type="match status" value="1"/>
</dbReference>
<proteinExistence type="inferred from homology"/>
<feature type="domain" description="RmlD-like substrate binding" evidence="3">
    <location>
        <begin position="1"/>
        <end position="153"/>
    </location>
</feature>
<keyword evidence="2" id="KW-0560">Oxidoreductase</keyword>
<dbReference type="InterPro" id="IPR036291">
    <property type="entry name" value="NAD(P)-bd_dom_sf"/>
</dbReference>
<dbReference type="Pfam" id="PF04321">
    <property type="entry name" value="RmlD_sub_bind"/>
    <property type="match status" value="1"/>
</dbReference>
<dbReference type="InterPro" id="IPR029903">
    <property type="entry name" value="RmlD-like-bd"/>
</dbReference>
<evidence type="ECO:0000313" key="4">
    <source>
        <dbReference type="EMBL" id="MCE5170172.1"/>
    </source>
</evidence>
<comment type="similarity">
    <text evidence="1 2">Belongs to the dTDP-4-dehydrorhamnose reductase family.</text>
</comment>
<dbReference type="InterPro" id="IPR005913">
    <property type="entry name" value="dTDP_dehydrorham_reduct"/>
</dbReference>
<keyword evidence="5" id="KW-1185">Reference proteome</keyword>
<sequence>MKILVIGGNGMAGHILVRYFREQRNVALFYTCRDATEEHALILDVTDTEQVERLVTAVRPHVIINAVGMLNEAAAQRPIEAYQVNGLLPHRLRQIADRMGARVIHISTDCVFSGHKGQYREDDKPDGASLYAVTKKLGELTVAPHLTIRTSIIGPEIRPQGIGLLHWFLRQEGTIQGYRQVWWNGVTTWELARAIHHYLQRGISGLIHLGHPQPIHKHDLLTLFKDVFLKVNVDIVPTDEPASNRTLANTRADADYPLPSYIAMVTELAVRMHWR</sequence>
<dbReference type="Proteomes" id="UP001199916">
    <property type="component" value="Unassembled WGS sequence"/>
</dbReference>